<dbReference type="PROSITE" id="PS50231">
    <property type="entry name" value="RICIN_B_LECTIN"/>
    <property type="match status" value="1"/>
</dbReference>
<feature type="region of interest" description="Disordered" evidence="1">
    <location>
        <begin position="361"/>
        <end position="413"/>
    </location>
</feature>
<sequence length="413" mass="44359">MVSPAIRALSAFAVLAVLVNAQEPTFKGQLLIEPALTSAKCITAASNTDGAAVTIQTCTGSPSQQWTFSGGTVRVFDNKCLDVTNGTTVDGTKMQIWTCTSNNANQQFVYTTWDNSLAWANKGKCIDLPGGSTADGTRIQLWSCSYGNINQNWKVGYLASNLPTTSQEKQSGVNNCGTGSSPSSSCQTIWINSASDFCLWAPPSLGAIGDTERDEVAWCTKSGRGARTIPDGTLQGVHFVQTPEYVQVTGVGDFTKMNIPRGDAGGELDNRGADGRGNPIGGLVYGNTFGTGLQYHEWTSFISDSEFCFRACVGPRATVLCNHIYDVMGCSWNMPANYDSHVYEDCDGDSDLPMGVYGTSTWHQGTSPTPTAHPAASSSNCKPLPTVTVSPLMRRDNTRDKRRLPVFPHRRPT</sequence>
<dbReference type="Gene3D" id="2.80.10.50">
    <property type="match status" value="2"/>
</dbReference>
<evidence type="ECO:0000256" key="2">
    <source>
        <dbReference type="SAM" id="SignalP"/>
    </source>
</evidence>
<evidence type="ECO:0000313" key="4">
    <source>
        <dbReference type="EMBL" id="KAG5162692.1"/>
    </source>
</evidence>
<evidence type="ECO:0000259" key="3">
    <source>
        <dbReference type="SMART" id="SM00458"/>
    </source>
</evidence>
<feature type="compositionally biased region" description="Basic residues" evidence="1">
    <location>
        <begin position="400"/>
        <end position="413"/>
    </location>
</feature>
<feature type="signal peptide" evidence="2">
    <location>
        <begin position="1"/>
        <end position="21"/>
    </location>
</feature>
<proteinExistence type="predicted"/>
<dbReference type="InterPro" id="IPR035992">
    <property type="entry name" value="Ricin_B-like_lectins"/>
</dbReference>
<dbReference type="CDD" id="cd00161">
    <property type="entry name" value="beta-trefoil_Ricin-like"/>
    <property type="match status" value="1"/>
</dbReference>
<dbReference type="AlphaFoldDB" id="A0A8H8CE13"/>
<dbReference type="InterPro" id="IPR000772">
    <property type="entry name" value="Ricin_B_lectin"/>
</dbReference>
<name>A0A8H8CE13_PSICU</name>
<dbReference type="SMART" id="SM00458">
    <property type="entry name" value="RICIN"/>
    <property type="match status" value="1"/>
</dbReference>
<dbReference type="SUPFAM" id="SSF50370">
    <property type="entry name" value="Ricin B-like lectins"/>
    <property type="match status" value="1"/>
</dbReference>
<reference evidence="4" key="1">
    <citation type="submission" date="2021-02" db="EMBL/GenBank/DDBJ databases">
        <title>Psilocybe cubensis genome.</title>
        <authorList>
            <person name="Mckernan K.J."/>
            <person name="Crawford S."/>
            <person name="Trippe A."/>
            <person name="Kane L.T."/>
            <person name="Mclaughlin S."/>
        </authorList>
    </citation>
    <scope>NUCLEOTIDE SEQUENCE [LARGE SCALE GENOMIC DNA]</scope>
    <source>
        <strain evidence="4">MGC-MH-2018</strain>
    </source>
</reference>
<protein>
    <recommendedName>
        <fullName evidence="3">Ricin B lectin domain-containing protein</fullName>
    </recommendedName>
</protein>
<feature type="chain" id="PRO_5034622388" description="Ricin B lectin domain-containing protein" evidence="2">
    <location>
        <begin position="22"/>
        <end position="413"/>
    </location>
</feature>
<feature type="domain" description="Ricin B lectin" evidence="3">
    <location>
        <begin position="27"/>
        <end position="156"/>
    </location>
</feature>
<keyword evidence="2" id="KW-0732">Signal</keyword>
<dbReference type="Pfam" id="PF00652">
    <property type="entry name" value="Ricin_B_lectin"/>
    <property type="match status" value="1"/>
</dbReference>
<dbReference type="EMBL" id="JAFIQS010000018">
    <property type="protein sequence ID" value="KAG5162692.1"/>
    <property type="molecule type" value="Genomic_DNA"/>
</dbReference>
<feature type="compositionally biased region" description="Polar residues" evidence="1">
    <location>
        <begin position="361"/>
        <end position="381"/>
    </location>
</feature>
<dbReference type="OrthoDB" id="2564904at2759"/>
<evidence type="ECO:0000256" key="1">
    <source>
        <dbReference type="SAM" id="MobiDB-lite"/>
    </source>
</evidence>
<organism evidence="4">
    <name type="scientific">Psilocybe cubensis</name>
    <name type="common">Psychedelic mushroom</name>
    <name type="synonym">Stropharia cubensis</name>
    <dbReference type="NCBI Taxonomy" id="181762"/>
    <lineage>
        <taxon>Eukaryota</taxon>
        <taxon>Fungi</taxon>
        <taxon>Dikarya</taxon>
        <taxon>Basidiomycota</taxon>
        <taxon>Agaricomycotina</taxon>
        <taxon>Agaricomycetes</taxon>
        <taxon>Agaricomycetidae</taxon>
        <taxon>Agaricales</taxon>
        <taxon>Agaricineae</taxon>
        <taxon>Strophariaceae</taxon>
        <taxon>Psilocybe</taxon>
    </lineage>
</organism>
<accession>A0A8H8CE13</accession>
<comment type="caution">
    <text evidence="4">The sequence shown here is derived from an EMBL/GenBank/DDBJ whole genome shotgun (WGS) entry which is preliminary data.</text>
</comment>
<gene>
    <name evidence="4" type="ORF">JR316_012577</name>
</gene>